<sequence length="296" mass="34626">MITHLTLDEIAYSFKNCTGETSVPLKEYLSNNILKDSDDDTYVISNLSNHILNDITILLRKSITNILAADSILLTGSSSWGFVTTYYSNFFAVQALNRLSLNFNIHLNQYYNIKISNYTKGDFQFKKVSASSGSHQNQFDKFYNNFSIYKNIKSINRSWNIGIRGFKDGSETMLRNLINYSISNYYYDELICDIPTYKKRIKEFEKDPIISKLEKPYKFSHSNLELALCRIEMIFYILNYLANKNIYYRSYYNKFLSGLKQNIQSKFNNNSNYLVERIINNCTYKDLEIVDESVTI</sequence>
<dbReference type="AlphaFoldDB" id="I0W9D9"/>
<protein>
    <submittedName>
        <fullName evidence="1">Uncharacterized protein</fullName>
    </submittedName>
</protein>
<name>I0W9D9_9FLAO</name>
<accession>I0W9D9</accession>
<reference evidence="1 2" key="1">
    <citation type="journal article" date="2012" name="J. Bacteriol.">
        <title>Genome Sequence of the Halotolerant Bacterium Imtechella halotolerans K1T.</title>
        <authorList>
            <person name="Kumar S."/>
            <person name="Vikram S."/>
            <person name="Subramanian S."/>
            <person name="Raghava G.P."/>
            <person name="Pinnaka A.K."/>
        </authorList>
    </citation>
    <scope>NUCLEOTIDE SEQUENCE [LARGE SCALE GENOMIC DNA]</scope>
    <source>
        <strain evidence="1 2">K1</strain>
    </source>
</reference>
<dbReference type="OrthoDB" id="517175at2"/>
<organism evidence="1 2">
    <name type="scientific">Imtechella halotolerans K1</name>
    <dbReference type="NCBI Taxonomy" id="946077"/>
    <lineage>
        <taxon>Bacteria</taxon>
        <taxon>Pseudomonadati</taxon>
        <taxon>Bacteroidota</taxon>
        <taxon>Flavobacteriia</taxon>
        <taxon>Flavobacteriales</taxon>
        <taxon>Flavobacteriaceae</taxon>
        <taxon>Imtechella</taxon>
    </lineage>
</organism>
<comment type="caution">
    <text evidence="1">The sequence shown here is derived from an EMBL/GenBank/DDBJ whole genome shotgun (WGS) entry which is preliminary data.</text>
</comment>
<keyword evidence="2" id="KW-1185">Reference proteome</keyword>
<proteinExistence type="predicted"/>
<gene>
    <name evidence="1" type="ORF">W5A_10679</name>
</gene>
<dbReference type="RefSeq" id="WP_008240394.1">
    <property type="nucleotide sequence ID" value="NZ_AJJU01000023.1"/>
</dbReference>
<evidence type="ECO:0000313" key="2">
    <source>
        <dbReference type="Proteomes" id="UP000005938"/>
    </source>
</evidence>
<evidence type="ECO:0000313" key="1">
    <source>
        <dbReference type="EMBL" id="EID73005.1"/>
    </source>
</evidence>
<dbReference type="EMBL" id="AJJU01000023">
    <property type="protein sequence ID" value="EID73005.1"/>
    <property type="molecule type" value="Genomic_DNA"/>
</dbReference>
<dbReference type="Proteomes" id="UP000005938">
    <property type="component" value="Unassembled WGS sequence"/>
</dbReference>